<evidence type="ECO:0000313" key="1">
    <source>
        <dbReference type="EMBL" id="GAH35700.1"/>
    </source>
</evidence>
<dbReference type="AlphaFoldDB" id="X1FT39"/>
<proteinExistence type="predicted"/>
<comment type="caution">
    <text evidence="1">The sequence shown here is derived from an EMBL/GenBank/DDBJ whole genome shotgun (WGS) entry which is preliminary data.</text>
</comment>
<dbReference type="EMBL" id="BARU01009335">
    <property type="protein sequence ID" value="GAH35700.1"/>
    <property type="molecule type" value="Genomic_DNA"/>
</dbReference>
<accession>X1FT39</accession>
<organism evidence="1">
    <name type="scientific">marine sediment metagenome</name>
    <dbReference type="NCBI Taxonomy" id="412755"/>
    <lineage>
        <taxon>unclassified sequences</taxon>
        <taxon>metagenomes</taxon>
        <taxon>ecological metagenomes</taxon>
    </lineage>
</organism>
<name>X1FT39_9ZZZZ</name>
<evidence type="ECO:0008006" key="2">
    <source>
        <dbReference type="Google" id="ProtNLM"/>
    </source>
</evidence>
<protein>
    <recommendedName>
        <fullName evidence="2">Mobilization protein</fullName>
    </recommendedName>
</protein>
<sequence>MVIIITGRESKVTNRAEYKEALSAIDRNTRICLLHLEKTIDDKFKTVLTTRRPDSKPDLSSIEAKLDSLQKQIDGLRPKLDVAYELAKDHDEREKYLEKLVKKADEMLEGIKEHFEELYKSGYYTKEQKRKIRKEGLIK</sequence>
<reference evidence="1" key="1">
    <citation type="journal article" date="2014" name="Front. Microbiol.">
        <title>High frequency of phylogenetically diverse reductive dehalogenase-homologous genes in deep subseafloor sedimentary metagenomes.</title>
        <authorList>
            <person name="Kawai M."/>
            <person name="Futagami T."/>
            <person name="Toyoda A."/>
            <person name="Takaki Y."/>
            <person name="Nishi S."/>
            <person name="Hori S."/>
            <person name="Arai W."/>
            <person name="Tsubouchi T."/>
            <person name="Morono Y."/>
            <person name="Uchiyama I."/>
            <person name="Ito T."/>
            <person name="Fujiyama A."/>
            <person name="Inagaki F."/>
            <person name="Takami H."/>
        </authorList>
    </citation>
    <scope>NUCLEOTIDE SEQUENCE</scope>
    <source>
        <strain evidence="1">Expedition CK06-06</strain>
    </source>
</reference>
<gene>
    <name evidence="1" type="ORF">S03H2_18041</name>
</gene>